<organism evidence="2 3">
    <name type="scientific">Pontibacillus halophilus JSM 076056 = DSM 19796</name>
    <dbReference type="NCBI Taxonomy" id="1385510"/>
    <lineage>
        <taxon>Bacteria</taxon>
        <taxon>Bacillati</taxon>
        <taxon>Bacillota</taxon>
        <taxon>Bacilli</taxon>
        <taxon>Bacillales</taxon>
        <taxon>Bacillaceae</taxon>
        <taxon>Pontibacillus</taxon>
    </lineage>
</organism>
<dbReference type="STRING" id="1385510.GCA_000425205_02199"/>
<dbReference type="OrthoDB" id="2970488at2"/>
<dbReference type="eggNOG" id="ENOG5030CH7">
    <property type="taxonomic scope" value="Bacteria"/>
</dbReference>
<evidence type="ECO:0000256" key="1">
    <source>
        <dbReference type="SAM" id="Phobius"/>
    </source>
</evidence>
<protein>
    <submittedName>
        <fullName evidence="2">Uncharacterized protein</fullName>
    </submittedName>
</protein>
<keyword evidence="1" id="KW-1133">Transmembrane helix</keyword>
<proteinExistence type="predicted"/>
<dbReference type="AlphaFoldDB" id="A0A0A5GMM9"/>
<gene>
    <name evidence="2" type="ORF">N781_16180</name>
</gene>
<accession>A0A0A5GMM9</accession>
<name>A0A0A5GMM9_9BACI</name>
<dbReference type="EMBL" id="AVPE01000006">
    <property type="protein sequence ID" value="KGX92478.1"/>
    <property type="molecule type" value="Genomic_DNA"/>
</dbReference>
<feature type="transmembrane region" description="Helical" evidence="1">
    <location>
        <begin position="35"/>
        <end position="56"/>
    </location>
</feature>
<evidence type="ECO:0000313" key="3">
    <source>
        <dbReference type="Proteomes" id="UP000030528"/>
    </source>
</evidence>
<reference evidence="2 3" key="1">
    <citation type="submission" date="2013-08" db="EMBL/GenBank/DDBJ databases">
        <authorList>
            <person name="Huang J."/>
            <person name="Wang G."/>
        </authorList>
    </citation>
    <scope>NUCLEOTIDE SEQUENCE [LARGE SCALE GENOMIC DNA]</scope>
    <source>
        <strain evidence="2 3">JSM 076056</strain>
    </source>
</reference>
<dbReference type="Proteomes" id="UP000030528">
    <property type="component" value="Unassembled WGS sequence"/>
</dbReference>
<keyword evidence="1" id="KW-0812">Transmembrane</keyword>
<sequence length="101" mass="10583">MDVLIYLFLAALLIPVNLFIVKWRKSGQFPFFGSGILLAVFGVLVGFIIGAILVGLGNAGQGGAIMSAFVGLVIVANGFLYVAISVLLGIGRLLDKKNTTV</sequence>
<evidence type="ECO:0000313" key="2">
    <source>
        <dbReference type="EMBL" id="KGX92478.1"/>
    </source>
</evidence>
<dbReference type="RefSeq" id="WP_026800560.1">
    <property type="nucleotide sequence ID" value="NZ_AULI01000008.1"/>
</dbReference>
<keyword evidence="1" id="KW-0472">Membrane</keyword>
<keyword evidence="3" id="KW-1185">Reference proteome</keyword>
<comment type="caution">
    <text evidence="2">The sequence shown here is derived from an EMBL/GenBank/DDBJ whole genome shotgun (WGS) entry which is preliminary data.</text>
</comment>
<feature type="transmembrane region" description="Helical" evidence="1">
    <location>
        <begin position="68"/>
        <end position="90"/>
    </location>
</feature>
<feature type="transmembrane region" description="Helical" evidence="1">
    <location>
        <begin position="6"/>
        <end position="23"/>
    </location>
</feature>